<evidence type="ECO:0000313" key="2">
    <source>
        <dbReference type="Proteomes" id="UP000323067"/>
    </source>
</evidence>
<gene>
    <name evidence="1" type="ORF">A9K55_001302</name>
</gene>
<evidence type="ECO:0000313" key="1">
    <source>
        <dbReference type="EMBL" id="ATY65622.1"/>
    </source>
</evidence>
<accession>A0A2H4SR71</accession>
<proteinExistence type="predicted"/>
<sequence length="64" mass="7463">MTLSTSERATQCLTAPLNKELLLQVLILQSRQSYNGWRPSMRRTGWEFLRARIKCSVHRTALDE</sequence>
<dbReference type="EMBL" id="CP023326">
    <property type="protein sequence ID" value="ATY65622.1"/>
    <property type="molecule type" value="Genomic_DNA"/>
</dbReference>
<name>A0A2H4SR71_CORMI</name>
<protein>
    <submittedName>
        <fullName evidence="1">Uncharacterized protein</fullName>
    </submittedName>
</protein>
<organism evidence="1 2">
    <name type="scientific">Cordyceps militaris</name>
    <name type="common">Caterpillar fungus</name>
    <name type="synonym">Clavaria militaris</name>
    <dbReference type="NCBI Taxonomy" id="73501"/>
    <lineage>
        <taxon>Eukaryota</taxon>
        <taxon>Fungi</taxon>
        <taxon>Dikarya</taxon>
        <taxon>Ascomycota</taxon>
        <taxon>Pezizomycotina</taxon>
        <taxon>Sordariomycetes</taxon>
        <taxon>Hypocreomycetidae</taxon>
        <taxon>Hypocreales</taxon>
        <taxon>Cordycipitaceae</taxon>
        <taxon>Cordyceps</taxon>
    </lineage>
</organism>
<reference evidence="1 2" key="1">
    <citation type="journal article" date="2017" name="BMC Genomics">
        <title>Chromosome level assembly and secondary metabolite potential of the parasitic fungus Cordyceps militaris.</title>
        <authorList>
            <person name="Kramer G.J."/>
            <person name="Nodwell J.R."/>
        </authorList>
    </citation>
    <scope>NUCLEOTIDE SEQUENCE [LARGE SCALE GENOMIC DNA]</scope>
    <source>
        <strain evidence="1 2">ATCC 34164</strain>
    </source>
</reference>
<dbReference type="VEuPathDB" id="FungiDB:A9K55_001302"/>
<dbReference type="Proteomes" id="UP000323067">
    <property type="component" value="Chromosome iii"/>
</dbReference>
<dbReference type="AlphaFoldDB" id="A0A2H4SR71"/>